<dbReference type="EMBL" id="WNDS01000002">
    <property type="protein sequence ID" value="KAF1015519.1"/>
    <property type="molecule type" value="Genomic_DNA"/>
</dbReference>
<proteinExistence type="predicted"/>
<evidence type="ECO:0000256" key="1">
    <source>
        <dbReference type="SAM" id="MobiDB-lite"/>
    </source>
</evidence>
<evidence type="ECO:0000313" key="3">
    <source>
        <dbReference type="Proteomes" id="UP000487117"/>
    </source>
</evidence>
<evidence type="ECO:0000313" key="2">
    <source>
        <dbReference type="EMBL" id="KAF1015519.1"/>
    </source>
</evidence>
<reference evidence="3" key="1">
    <citation type="journal article" date="2020" name="MBio">
        <title>Horizontal gene transfer to a defensive symbiont with a reduced genome amongst a multipartite beetle microbiome.</title>
        <authorList>
            <person name="Waterworth S.C."/>
            <person name="Florez L.V."/>
            <person name="Rees E.R."/>
            <person name="Hertweck C."/>
            <person name="Kaltenpoth M."/>
            <person name="Kwan J.C."/>
        </authorList>
    </citation>
    <scope>NUCLEOTIDE SEQUENCE [LARGE SCALE GENOMIC DNA]</scope>
</reference>
<feature type="region of interest" description="Disordered" evidence="1">
    <location>
        <begin position="74"/>
        <end position="93"/>
    </location>
</feature>
<name>A0A7V8FGW3_STEMA</name>
<dbReference type="AlphaFoldDB" id="A0A7V8FGW3"/>
<gene>
    <name evidence="2" type="ORF">GAK31_00993</name>
</gene>
<dbReference type="Proteomes" id="UP000487117">
    <property type="component" value="Unassembled WGS sequence"/>
</dbReference>
<accession>A0A7V8FGW3</accession>
<comment type="caution">
    <text evidence="2">The sequence shown here is derived from an EMBL/GenBank/DDBJ whole genome shotgun (WGS) entry which is preliminary data.</text>
</comment>
<organism evidence="2 3">
    <name type="scientific">Stenotrophomonas maltophilia</name>
    <name type="common">Pseudomonas maltophilia</name>
    <name type="synonym">Xanthomonas maltophilia</name>
    <dbReference type="NCBI Taxonomy" id="40324"/>
    <lineage>
        <taxon>Bacteria</taxon>
        <taxon>Pseudomonadati</taxon>
        <taxon>Pseudomonadota</taxon>
        <taxon>Gammaproteobacteria</taxon>
        <taxon>Lysobacterales</taxon>
        <taxon>Lysobacteraceae</taxon>
        <taxon>Stenotrophomonas</taxon>
        <taxon>Stenotrophomonas maltophilia group</taxon>
    </lineage>
</organism>
<sequence length="93" mass="10675">MHVAALALTASLSFLPDIGWQEDRAEDAHQLALCQAYRDQMKTDGKTAELQQQATAYCDLLAREYRRNWDFDRPQEPAIDFNDLPLDPPPTRQ</sequence>
<protein>
    <submittedName>
        <fullName evidence="2">Uncharacterized protein</fullName>
    </submittedName>
</protein>